<protein>
    <submittedName>
        <fullName evidence="2">Uncharacterized protein</fullName>
    </submittedName>
</protein>
<evidence type="ECO:0000313" key="2">
    <source>
        <dbReference type="EMBL" id="KAK7075816.1"/>
    </source>
</evidence>
<dbReference type="AlphaFoldDB" id="A0AAN9A0K4"/>
<proteinExistence type="predicted"/>
<dbReference type="Proteomes" id="UP001381693">
    <property type="component" value="Unassembled WGS sequence"/>
</dbReference>
<dbReference type="Gene3D" id="1.10.287.70">
    <property type="match status" value="1"/>
</dbReference>
<feature type="region of interest" description="Disordered" evidence="1">
    <location>
        <begin position="1"/>
        <end position="20"/>
    </location>
</feature>
<evidence type="ECO:0000313" key="3">
    <source>
        <dbReference type="Proteomes" id="UP001381693"/>
    </source>
</evidence>
<evidence type="ECO:0000256" key="1">
    <source>
        <dbReference type="SAM" id="MobiDB-lite"/>
    </source>
</evidence>
<gene>
    <name evidence="2" type="ORF">SK128_007255</name>
</gene>
<comment type="caution">
    <text evidence="2">The sequence shown here is derived from an EMBL/GenBank/DDBJ whole genome shotgun (WGS) entry which is preliminary data.</text>
</comment>
<reference evidence="2 3" key="1">
    <citation type="submission" date="2023-11" db="EMBL/GenBank/DDBJ databases">
        <title>Halocaridina rubra genome assembly.</title>
        <authorList>
            <person name="Smith C."/>
        </authorList>
    </citation>
    <scope>NUCLEOTIDE SEQUENCE [LARGE SCALE GENOMIC DNA]</scope>
    <source>
        <strain evidence="2">EP-1</strain>
        <tissue evidence="2">Whole</tissue>
    </source>
</reference>
<name>A0AAN9A0K4_HALRR</name>
<accession>A0AAN9A0K4</accession>
<keyword evidence="3" id="KW-1185">Reference proteome</keyword>
<sequence length="162" mass="17949">MDGPRPTDLPALQYNHRSSRPTGRCSLCCSHLASIICSNFGVCAMVLLCTVAGAFVSTTIEGGGDMALRIDPLNGPPPPPRDSAVVDSLRQHARGLQHETVEHLWTITESLNILYRDNWTRVAEQELIKFSEKLLTRFREEQTPPNFAPTTAHASYQWTFAG</sequence>
<organism evidence="2 3">
    <name type="scientific">Halocaridina rubra</name>
    <name type="common">Hawaiian red shrimp</name>
    <dbReference type="NCBI Taxonomy" id="373956"/>
    <lineage>
        <taxon>Eukaryota</taxon>
        <taxon>Metazoa</taxon>
        <taxon>Ecdysozoa</taxon>
        <taxon>Arthropoda</taxon>
        <taxon>Crustacea</taxon>
        <taxon>Multicrustacea</taxon>
        <taxon>Malacostraca</taxon>
        <taxon>Eumalacostraca</taxon>
        <taxon>Eucarida</taxon>
        <taxon>Decapoda</taxon>
        <taxon>Pleocyemata</taxon>
        <taxon>Caridea</taxon>
        <taxon>Atyoidea</taxon>
        <taxon>Atyidae</taxon>
        <taxon>Halocaridina</taxon>
    </lineage>
</organism>
<dbReference type="EMBL" id="JAXCGZ010010089">
    <property type="protein sequence ID" value="KAK7075816.1"/>
    <property type="molecule type" value="Genomic_DNA"/>
</dbReference>